<dbReference type="InterPro" id="IPR010998">
    <property type="entry name" value="Integrase_recombinase_N"/>
</dbReference>
<keyword evidence="2" id="KW-0233">DNA recombination</keyword>
<dbReference type="SUPFAM" id="SSF56349">
    <property type="entry name" value="DNA breaking-rejoining enzymes"/>
    <property type="match status" value="1"/>
</dbReference>
<proteinExistence type="predicted"/>
<dbReference type="InterPro" id="IPR013762">
    <property type="entry name" value="Integrase-like_cat_sf"/>
</dbReference>
<gene>
    <name evidence="4" type="ORF">LCGC14_2340830</name>
</gene>
<reference evidence="4" key="1">
    <citation type="journal article" date="2015" name="Nature">
        <title>Complex archaea that bridge the gap between prokaryotes and eukaryotes.</title>
        <authorList>
            <person name="Spang A."/>
            <person name="Saw J.H."/>
            <person name="Jorgensen S.L."/>
            <person name="Zaremba-Niedzwiedzka K."/>
            <person name="Martijn J."/>
            <person name="Lind A.E."/>
            <person name="van Eijk R."/>
            <person name="Schleper C."/>
            <person name="Guy L."/>
            <person name="Ettema T.J."/>
        </authorList>
    </citation>
    <scope>NUCLEOTIDE SEQUENCE</scope>
</reference>
<name>A0A0F9EPT6_9ZZZZ</name>
<dbReference type="Gene3D" id="1.10.443.10">
    <property type="entry name" value="Intergrase catalytic core"/>
    <property type="match status" value="1"/>
</dbReference>
<dbReference type="InterPro" id="IPR002104">
    <property type="entry name" value="Integrase_catalytic"/>
</dbReference>
<protein>
    <recommendedName>
        <fullName evidence="3">Tyr recombinase domain-containing protein</fullName>
    </recommendedName>
</protein>
<evidence type="ECO:0000259" key="3">
    <source>
        <dbReference type="PROSITE" id="PS51898"/>
    </source>
</evidence>
<dbReference type="GO" id="GO:0006310">
    <property type="term" value="P:DNA recombination"/>
    <property type="evidence" value="ECO:0007669"/>
    <property type="project" value="UniProtKB-KW"/>
</dbReference>
<sequence length="336" mass="38874">MVIVVITDKDVLEKFKSYLEYESMSAETTRKYLNIAKEFLKSYKGSLEILDDTSVMKFLMKKRKAKVSGRYQKMIYYSLQKLFRSSRKDRKYEFPFSPPKIPPGEEPRDPVFTIEQVARMLNLANDTNPMDYLILRTGYASGLGRSEMVYLNKKDLFESNGYWFLKNRWGGKDRIRNVPIDAGTAQLLKDSFTNIRRGESPLMFIYTKTRHVKEKHHFRGVSLLHISSLVKNYKDLCGIDLSGASSHTLFRRSYAMHREEMSITLYGHSSQYEIDIDLGHKVSSIFNQKTATEVTRFYLPIGKKQAGSEPDYSLKMRGASYEKTHPLALGKIKIGE</sequence>
<dbReference type="GO" id="GO:0015074">
    <property type="term" value="P:DNA integration"/>
    <property type="evidence" value="ECO:0007669"/>
    <property type="project" value="InterPro"/>
</dbReference>
<evidence type="ECO:0000256" key="1">
    <source>
        <dbReference type="ARBA" id="ARBA00023125"/>
    </source>
</evidence>
<dbReference type="GO" id="GO:0003677">
    <property type="term" value="F:DNA binding"/>
    <property type="evidence" value="ECO:0007669"/>
    <property type="project" value="UniProtKB-KW"/>
</dbReference>
<dbReference type="AlphaFoldDB" id="A0A0F9EPT6"/>
<dbReference type="InterPro" id="IPR011010">
    <property type="entry name" value="DNA_brk_join_enz"/>
</dbReference>
<comment type="caution">
    <text evidence="4">The sequence shown here is derived from an EMBL/GenBank/DDBJ whole genome shotgun (WGS) entry which is preliminary data.</text>
</comment>
<accession>A0A0F9EPT6</accession>
<organism evidence="4">
    <name type="scientific">marine sediment metagenome</name>
    <dbReference type="NCBI Taxonomy" id="412755"/>
    <lineage>
        <taxon>unclassified sequences</taxon>
        <taxon>metagenomes</taxon>
        <taxon>ecological metagenomes</taxon>
    </lineage>
</organism>
<dbReference type="CDD" id="cd00397">
    <property type="entry name" value="DNA_BRE_C"/>
    <property type="match status" value="1"/>
</dbReference>
<dbReference type="EMBL" id="LAZR01033858">
    <property type="protein sequence ID" value="KKL46910.1"/>
    <property type="molecule type" value="Genomic_DNA"/>
</dbReference>
<dbReference type="Gene3D" id="1.10.150.130">
    <property type="match status" value="1"/>
</dbReference>
<evidence type="ECO:0000313" key="4">
    <source>
        <dbReference type="EMBL" id="KKL46910.1"/>
    </source>
</evidence>
<keyword evidence="1" id="KW-0238">DNA-binding</keyword>
<evidence type="ECO:0000256" key="2">
    <source>
        <dbReference type="ARBA" id="ARBA00023172"/>
    </source>
</evidence>
<dbReference type="PROSITE" id="PS51898">
    <property type="entry name" value="TYR_RECOMBINASE"/>
    <property type="match status" value="1"/>
</dbReference>
<feature type="domain" description="Tyr recombinase" evidence="3">
    <location>
        <begin position="107"/>
        <end position="311"/>
    </location>
</feature>